<proteinExistence type="predicted"/>
<feature type="region of interest" description="Disordered" evidence="2">
    <location>
        <begin position="1"/>
        <end position="37"/>
    </location>
</feature>
<dbReference type="PANTHER" id="PTHR31286:SF180">
    <property type="entry name" value="OS10G0362600 PROTEIN"/>
    <property type="match status" value="1"/>
</dbReference>
<organism evidence="4 5">
    <name type="scientific">Senna tora</name>
    <dbReference type="NCBI Taxonomy" id="362788"/>
    <lineage>
        <taxon>Eukaryota</taxon>
        <taxon>Viridiplantae</taxon>
        <taxon>Streptophyta</taxon>
        <taxon>Embryophyta</taxon>
        <taxon>Tracheophyta</taxon>
        <taxon>Spermatophyta</taxon>
        <taxon>Magnoliopsida</taxon>
        <taxon>eudicotyledons</taxon>
        <taxon>Gunneridae</taxon>
        <taxon>Pentapetalae</taxon>
        <taxon>rosids</taxon>
        <taxon>fabids</taxon>
        <taxon>Fabales</taxon>
        <taxon>Fabaceae</taxon>
        <taxon>Caesalpinioideae</taxon>
        <taxon>Cassia clade</taxon>
        <taxon>Senna</taxon>
    </lineage>
</organism>
<keyword evidence="5" id="KW-1185">Reference proteome</keyword>
<feature type="compositionally biased region" description="Low complexity" evidence="2">
    <location>
        <begin position="302"/>
        <end position="322"/>
    </location>
</feature>
<dbReference type="OrthoDB" id="1743559at2759"/>
<protein>
    <submittedName>
        <fullName evidence="4">Pyruvate carboxyltransferase</fullName>
    </submittedName>
</protein>
<keyword evidence="4" id="KW-0670">Pyruvate</keyword>
<accession>A0A834X0B4</accession>
<name>A0A834X0B4_9FABA</name>
<gene>
    <name evidence="4" type="ORF">G2W53_010638</name>
</gene>
<feature type="region of interest" description="Disordered" evidence="2">
    <location>
        <begin position="302"/>
        <end position="335"/>
    </location>
</feature>
<dbReference type="InterPro" id="IPR040256">
    <property type="entry name" value="At4g02000-like"/>
</dbReference>
<dbReference type="Pfam" id="PF14111">
    <property type="entry name" value="DUF4283"/>
    <property type="match status" value="1"/>
</dbReference>
<evidence type="ECO:0000259" key="3">
    <source>
        <dbReference type="PROSITE" id="PS50158"/>
    </source>
</evidence>
<dbReference type="PANTHER" id="PTHR31286">
    <property type="entry name" value="GLYCINE-RICH CELL WALL STRUCTURAL PROTEIN 1.8-LIKE"/>
    <property type="match status" value="1"/>
</dbReference>
<evidence type="ECO:0000256" key="2">
    <source>
        <dbReference type="SAM" id="MobiDB-lite"/>
    </source>
</evidence>
<dbReference type="GO" id="GO:0003676">
    <property type="term" value="F:nucleic acid binding"/>
    <property type="evidence" value="ECO:0007669"/>
    <property type="project" value="InterPro"/>
</dbReference>
<keyword evidence="1" id="KW-0479">Metal-binding</keyword>
<keyword evidence="4" id="KW-0808">Transferase</keyword>
<keyword evidence="1" id="KW-0863">Zinc-finger</keyword>
<evidence type="ECO:0000313" key="5">
    <source>
        <dbReference type="Proteomes" id="UP000634136"/>
    </source>
</evidence>
<feature type="domain" description="CCHC-type" evidence="3">
    <location>
        <begin position="194"/>
        <end position="209"/>
    </location>
</feature>
<comment type="caution">
    <text evidence="4">The sequence shown here is derived from an EMBL/GenBank/DDBJ whole genome shotgun (WGS) entry which is preliminary data.</text>
</comment>
<dbReference type="AlphaFoldDB" id="A0A834X0B4"/>
<dbReference type="PROSITE" id="PS50158">
    <property type="entry name" value="ZF_CCHC"/>
    <property type="match status" value="1"/>
</dbReference>
<keyword evidence="1" id="KW-0862">Zinc</keyword>
<dbReference type="GO" id="GO:0016740">
    <property type="term" value="F:transferase activity"/>
    <property type="evidence" value="ECO:0007669"/>
    <property type="project" value="UniProtKB-KW"/>
</dbReference>
<feature type="compositionally biased region" description="Polar residues" evidence="2">
    <location>
        <begin position="13"/>
        <end position="33"/>
    </location>
</feature>
<reference evidence="4" key="1">
    <citation type="submission" date="2020-09" db="EMBL/GenBank/DDBJ databases">
        <title>Genome-Enabled Discovery of Anthraquinone Biosynthesis in Senna tora.</title>
        <authorList>
            <person name="Kang S.-H."/>
            <person name="Pandey R.P."/>
            <person name="Lee C.-M."/>
            <person name="Sim J.-S."/>
            <person name="Jeong J.-T."/>
            <person name="Choi B.-S."/>
            <person name="Jung M."/>
            <person name="Ginzburg D."/>
            <person name="Zhao K."/>
            <person name="Won S.Y."/>
            <person name="Oh T.-J."/>
            <person name="Yu Y."/>
            <person name="Kim N.-H."/>
            <person name="Lee O.R."/>
            <person name="Lee T.-H."/>
            <person name="Bashyal P."/>
            <person name="Kim T.-S."/>
            <person name="Lee W.-H."/>
            <person name="Kawkins C."/>
            <person name="Kim C.-K."/>
            <person name="Kim J.S."/>
            <person name="Ahn B.O."/>
            <person name="Rhee S.Y."/>
            <person name="Sohng J.K."/>
        </authorList>
    </citation>
    <scope>NUCLEOTIDE SEQUENCE</scope>
    <source>
        <tissue evidence="4">Leaf</tissue>
    </source>
</reference>
<sequence>MANTPPIREMSWPESNTRSSPLTASFTSDSSSAVEPDFTIPRQGPRIVVPPEIIREQIEFWQKCLIGVIYDEGPVKEERMEASIKEYWLLQDRVKVVGRKKNIFMFEFNNPFDRNFMAEEGPWAVQNKLLVLDHWQPNIILDEYRVAAFPIWIEFWGFPLEYYSSSVAEQVGRMAGEVLQVDFSDQGFRNLRICKQCGCIGHLARDCKKSRREVQEAVDEQKERIRDEFGFQCFIDYEYALFVHEAVAFRMRNSRRTTMVRIKKEGEEVKYVTSEFKPIAYLRTRTSSSSDAGATNIIRVSDVSISDSDSSSDTPQTQSEPSQNQPHPQSHMDDDNFVDIMNIDSEPTDVQNQQPTQGVELQFLNDQYQQYDLNSVPLGVQIINCQEPMNLLNAPNVFPLSDTPNFSFIPPDNAAHPTLSSLPDSTPHVNFDLTLDLLLCTEAPETFGFMQTPPVMQVAQNELPSEEDVLADDIHVPSDDEEYSPFFLTQFFKTFTSVRGLGFIWDDIIDQLLKLRPNIQAQFANSFASWASTSANSTNTDSLLGWVTKFLKPNVGVGLIVDSNGPEQRWDLFQTAFDVTPFIISFHKSLVFIPASSGPFLACPLNWFYAYRMYTYLTEKWALFSTINMLSFYEIFDVFTPKSNPAKRKVAESVTSTSKKQKTYGTVLGKFQLIQARPMLKYPFQKRARFVMELDPIDEGSEEAVPHQPPPQA</sequence>
<evidence type="ECO:0000256" key="1">
    <source>
        <dbReference type="PROSITE-ProRule" id="PRU00047"/>
    </source>
</evidence>
<evidence type="ECO:0000313" key="4">
    <source>
        <dbReference type="EMBL" id="KAF7835779.1"/>
    </source>
</evidence>
<dbReference type="EMBL" id="JAAIUW010000004">
    <property type="protein sequence ID" value="KAF7835779.1"/>
    <property type="molecule type" value="Genomic_DNA"/>
</dbReference>
<dbReference type="InterPro" id="IPR025558">
    <property type="entry name" value="DUF4283"/>
</dbReference>
<dbReference type="Proteomes" id="UP000634136">
    <property type="component" value="Unassembled WGS sequence"/>
</dbReference>
<dbReference type="InterPro" id="IPR001878">
    <property type="entry name" value="Znf_CCHC"/>
</dbReference>
<dbReference type="GO" id="GO:0008270">
    <property type="term" value="F:zinc ion binding"/>
    <property type="evidence" value="ECO:0007669"/>
    <property type="project" value="UniProtKB-KW"/>
</dbReference>